<dbReference type="Gene3D" id="3.90.220.20">
    <property type="entry name" value="DNA methylase specificity domains"/>
    <property type="match status" value="2"/>
</dbReference>
<protein>
    <recommendedName>
        <fullName evidence="4">Type I restriction modification DNA specificity domain-containing protein</fullName>
    </recommendedName>
</protein>
<dbReference type="Gene3D" id="1.10.287.1120">
    <property type="entry name" value="Bipartite methylase S protein"/>
    <property type="match status" value="1"/>
</dbReference>
<evidence type="ECO:0000256" key="1">
    <source>
        <dbReference type="ARBA" id="ARBA00010923"/>
    </source>
</evidence>
<organism evidence="5 6">
    <name type="scientific">Dolosicoccus paucivorans</name>
    <dbReference type="NCBI Taxonomy" id="84521"/>
    <lineage>
        <taxon>Bacteria</taxon>
        <taxon>Bacillati</taxon>
        <taxon>Bacillota</taxon>
        <taxon>Bacilli</taxon>
        <taxon>Lactobacillales</taxon>
        <taxon>Aerococcaceae</taxon>
        <taxon>Dolosicoccus</taxon>
    </lineage>
</organism>
<dbReference type="GO" id="GO:0009307">
    <property type="term" value="P:DNA restriction-modification system"/>
    <property type="evidence" value="ECO:0007669"/>
    <property type="project" value="UniProtKB-KW"/>
</dbReference>
<evidence type="ECO:0000259" key="4">
    <source>
        <dbReference type="Pfam" id="PF01420"/>
    </source>
</evidence>
<dbReference type="GO" id="GO:0003677">
    <property type="term" value="F:DNA binding"/>
    <property type="evidence" value="ECO:0007669"/>
    <property type="project" value="UniProtKB-KW"/>
</dbReference>
<evidence type="ECO:0000256" key="3">
    <source>
        <dbReference type="ARBA" id="ARBA00023125"/>
    </source>
</evidence>
<evidence type="ECO:0000256" key="2">
    <source>
        <dbReference type="ARBA" id="ARBA00022747"/>
    </source>
</evidence>
<reference evidence="5 6" key="1">
    <citation type="submission" date="2017-09" db="EMBL/GenBank/DDBJ databases">
        <title>Bacterial strain isolated from the female urinary microbiota.</title>
        <authorList>
            <person name="Thomas-White K."/>
            <person name="Kumar N."/>
            <person name="Forster S."/>
            <person name="Putonti C."/>
            <person name="Lawley T."/>
            <person name="Wolfe A.J."/>
        </authorList>
    </citation>
    <scope>NUCLEOTIDE SEQUENCE [LARGE SCALE GENOMIC DNA]</scope>
    <source>
        <strain evidence="5 6">UMB0852</strain>
    </source>
</reference>
<dbReference type="SUPFAM" id="SSF116734">
    <property type="entry name" value="DNA methylase specificity domain"/>
    <property type="match status" value="2"/>
</dbReference>
<keyword evidence="6" id="KW-1185">Reference proteome</keyword>
<accession>A0A2N6SPX6</accession>
<keyword evidence="2" id="KW-0680">Restriction system</keyword>
<dbReference type="RefSeq" id="WP_102233271.1">
    <property type="nucleotide sequence ID" value="NZ_PNHE01000002.1"/>
</dbReference>
<dbReference type="InterPro" id="IPR044946">
    <property type="entry name" value="Restrct_endonuc_typeI_TRD_sf"/>
</dbReference>
<sequence>MTDQQQKLVPKLRFRGFTEDWQQEKLKDIANFSKGKGYRLKDVTETGTPIIFYGSLYTNFQEIIYNSGTFVKSVPNSVISEGNEVIVPSSGETAIEIARASAVKKPGIILGGDLNILSVEKQSTGFAAYYLNSIGPSLSKLAQGNSVVHLYNHHLRDVQIKLPTLDEQIKIVKLLEKLNEMITLNQEKLRVQKLSYKYYRDTLIADFQSLSTKINFNSSIWKAVKLKNILKEYVEKTTTENQTLLLSSTNNGIELRDGRVDGTSNIGYKILRKYSLVLSPQNLWLGNINYNDKFEMGMVSPSYKTYVIQNVNKDYFKHLLRHPYMLYQYGTASVQGASVVRRNLDISAFNNIKLPIPTSTETQKQIAEFLDSILLKVEQQEKYLEDLKKLKRYLLNNLFV</sequence>
<dbReference type="InterPro" id="IPR000055">
    <property type="entry name" value="Restrct_endonuc_typeI_TRD"/>
</dbReference>
<evidence type="ECO:0000313" key="5">
    <source>
        <dbReference type="EMBL" id="PMC59124.1"/>
    </source>
</evidence>
<keyword evidence="3" id="KW-0238">DNA-binding</keyword>
<dbReference type="STRING" id="84521.SAMN04487994_10833"/>
<dbReference type="PANTHER" id="PTHR30408">
    <property type="entry name" value="TYPE-1 RESTRICTION ENZYME ECOKI SPECIFICITY PROTEIN"/>
    <property type="match status" value="1"/>
</dbReference>
<feature type="domain" description="Type I restriction modification DNA specificity" evidence="4">
    <location>
        <begin position="257"/>
        <end position="381"/>
    </location>
</feature>
<name>A0A2N6SPX6_9LACT</name>
<comment type="similarity">
    <text evidence="1">Belongs to the type-I restriction system S methylase family.</text>
</comment>
<dbReference type="AlphaFoldDB" id="A0A2N6SPX6"/>
<evidence type="ECO:0000313" key="6">
    <source>
        <dbReference type="Proteomes" id="UP000235682"/>
    </source>
</evidence>
<gene>
    <name evidence="5" type="ORF">CJ205_01255</name>
</gene>
<comment type="caution">
    <text evidence="5">The sequence shown here is derived from an EMBL/GenBank/DDBJ whole genome shotgun (WGS) entry which is preliminary data.</text>
</comment>
<dbReference type="InterPro" id="IPR052021">
    <property type="entry name" value="Type-I_RS_S_subunit"/>
</dbReference>
<proteinExistence type="inferred from homology"/>
<dbReference type="EMBL" id="PNHE01000002">
    <property type="protein sequence ID" value="PMC59124.1"/>
    <property type="molecule type" value="Genomic_DNA"/>
</dbReference>
<feature type="domain" description="Type I restriction modification DNA specificity" evidence="4">
    <location>
        <begin position="19"/>
        <end position="189"/>
    </location>
</feature>
<dbReference type="PANTHER" id="PTHR30408:SF12">
    <property type="entry name" value="TYPE I RESTRICTION ENZYME MJAVIII SPECIFICITY SUBUNIT"/>
    <property type="match status" value="1"/>
</dbReference>
<dbReference type="Proteomes" id="UP000235682">
    <property type="component" value="Unassembled WGS sequence"/>
</dbReference>
<dbReference type="Pfam" id="PF01420">
    <property type="entry name" value="Methylase_S"/>
    <property type="match status" value="2"/>
</dbReference>